<dbReference type="EMBL" id="DSOK01000456">
    <property type="protein sequence ID" value="HEN17081.1"/>
    <property type="molecule type" value="Genomic_DNA"/>
</dbReference>
<dbReference type="AlphaFoldDB" id="A0A7C2K3K3"/>
<name>A0A7C2K3K3_9PLAN</name>
<sequence>MSRGSPLDWLVLDRLTQVELSSLYEGWLCRSGSISVPALVRSPGAWPTPQAQAPPEFIWASHPS</sequence>
<organism evidence="1">
    <name type="scientific">Schlesneria paludicola</name>
    <dbReference type="NCBI Taxonomy" id="360056"/>
    <lineage>
        <taxon>Bacteria</taxon>
        <taxon>Pseudomonadati</taxon>
        <taxon>Planctomycetota</taxon>
        <taxon>Planctomycetia</taxon>
        <taxon>Planctomycetales</taxon>
        <taxon>Planctomycetaceae</taxon>
        <taxon>Schlesneria</taxon>
    </lineage>
</organism>
<evidence type="ECO:0000313" key="1">
    <source>
        <dbReference type="EMBL" id="HEN17081.1"/>
    </source>
</evidence>
<accession>A0A7C2K3K3</accession>
<protein>
    <submittedName>
        <fullName evidence="1">Uncharacterized protein</fullName>
    </submittedName>
</protein>
<gene>
    <name evidence="1" type="ORF">ENQ76_16605</name>
</gene>
<comment type="caution">
    <text evidence="1">The sequence shown here is derived from an EMBL/GenBank/DDBJ whole genome shotgun (WGS) entry which is preliminary data.</text>
</comment>
<proteinExistence type="predicted"/>
<reference evidence="1" key="1">
    <citation type="journal article" date="2020" name="mSystems">
        <title>Genome- and Community-Level Interaction Insights into Carbon Utilization and Element Cycling Functions of Hydrothermarchaeota in Hydrothermal Sediment.</title>
        <authorList>
            <person name="Zhou Z."/>
            <person name="Liu Y."/>
            <person name="Xu W."/>
            <person name="Pan J."/>
            <person name="Luo Z.H."/>
            <person name="Li M."/>
        </authorList>
    </citation>
    <scope>NUCLEOTIDE SEQUENCE [LARGE SCALE GENOMIC DNA]</scope>
    <source>
        <strain evidence="1">SpSt-339</strain>
    </source>
</reference>